<dbReference type="PROSITE" id="PS51257">
    <property type="entry name" value="PROKAR_LIPOPROTEIN"/>
    <property type="match status" value="1"/>
</dbReference>
<accession>A0A095SSA7</accession>
<sequence>MKTLIFSIFIFSIISCSKNENPTPPFFANATVVNQGVDCGNAYLIKFNNGVANVPANSTNNVFYEINLPNQYKVNNLPVYVTFRLPTDSEIMNCTSLDIAYPQIYIETATAQ</sequence>
<gene>
    <name evidence="1" type="ORF">LG45_13520</name>
</gene>
<dbReference type="OrthoDB" id="1449307at2"/>
<dbReference type="Proteomes" id="UP000029554">
    <property type="component" value="Unassembled WGS sequence"/>
</dbReference>
<keyword evidence="2" id="KW-1185">Reference proteome</keyword>
<dbReference type="RefSeq" id="WP_035127917.1">
    <property type="nucleotide sequence ID" value="NZ_JRHH01000005.1"/>
</dbReference>
<comment type="caution">
    <text evidence="1">The sequence shown here is derived from an EMBL/GenBank/DDBJ whole genome shotgun (WGS) entry which is preliminary data.</text>
</comment>
<name>A0A095SSA7_9FLAO</name>
<protein>
    <recommendedName>
        <fullName evidence="3">Lipoprotein</fullName>
    </recommendedName>
</protein>
<proteinExistence type="predicted"/>
<dbReference type="AlphaFoldDB" id="A0A095SSA7"/>
<dbReference type="EMBL" id="JRHH01000005">
    <property type="protein sequence ID" value="KGD67239.1"/>
    <property type="molecule type" value="Genomic_DNA"/>
</dbReference>
<reference evidence="1 2" key="1">
    <citation type="submission" date="2014-09" db="EMBL/GenBank/DDBJ databases">
        <title>Whole Genome Shotgun of Flavobacterium aquatile LMG 4008.</title>
        <authorList>
            <person name="Gale A.N."/>
            <person name="Pipes S.E."/>
            <person name="Newman J.D."/>
        </authorList>
    </citation>
    <scope>NUCLEOTIDE SEQUENCE [LARGE SCALE GENOMIC DNA]</scope>
    <source>
        <strain evidence="1 2">LMG 4008</strain>
    </source>
</reference>
<organism evidence="1 2">
    <name type="scientific">Flavobacterium aquatile LMG 4008 = ATCC 11947</name>
    <dbReference type="NCBI Taxonomy" id="1453498"/>
    <lineage>
        <taxon>Bacteria</taxon>
        <taxon>Pseudomonadati</taxon>
        <taxon>Bacteroidota</taxon>
        <taxon>Flavobacteriia</taxon>
        <taxon>Flavobacteriales</taxon>
        <taxon>Flavobacteriaceae</taxon>
        <taxon>Flavobacterium</taxon>
    </lineage>
</organism>
<evidence type="ECO:0008006" key="3">
    <source>
        <dbReference type="Google" id="ProtNLM"/>
    </source>
</evidence>
<evidence type="ECO:0000313" key="2">
    <source>
        <dbReference type="Proteomes" id="UP000029554"/>
    </source>
</evidence>
<evidence type="ECO:0000313" key="1">
    <source>
        <dbReference type="EMBL" id="KGD67239.1"/>
    </source>
</evidence>